<organism evidence="1 2">
    <name type="scientific">Teichococcus aestuarii</name>
    <dbReference type="NCBI Taxonomy" id="568898"/>
    <lineage>
        <taxon>Bacteria</taxon>
        <taxon>Pseudomonadati</taxon>
        <taxon>Pseudomonadota</taxon>
        <taxon>Alphaproteobacteria</taxon>
        <taxon>Acetobacterales</taxon>
        <taxon>Roseomonadaceae</taxon>
        <taxon>Roseomonas</taxon>
    </lineage>
</organism>
<protein>
    <submittedName>
        <fullName evidence="1">Uncharacterized protein</fullName>
    </submittedName>
</protein>
<name>A0A2U1UXV9_9PROT</name>
<gene>
    <name evidence="1" type="ORF">CR165_22860</name>
</gene>
<sequence>MFGFTRRKSDRFVFKKFVRVMSKGDVSFGYCLGRPAMVASRDRLGDVLKPIEEVDEFFRNVLPTSYGAGSSRKFSAFEQGRLSLCEDLVTVRLMLATGPTMKNSIRIAHVIAEDDTVSPADGFRSSVRCAATREMAGVSMDAHDWREFGFLLMHVERFVCGYLGLFDERDLNEAGKQQIDFGYQLRALKLEDPGTSNKRTAFDQSQA</sequence>
<accession>A0A2U1UXV9</accession>
<proteinExistence type="predicted"/>
<keyword evidence="2" id="KW-1185">Reference proteome</keyword>
<evidence type="ECO:0000313" key="2">
    <source>
        <dbReference type="Proteomes" id="UP000245048"/>
    </source>
</evidence>
<dbReference type="RefSeq" id="WP_109519231.1">
    <property type="nucleotide sequence ID" value="NZ_PDOA01000035.1"/>
</dbReference>
<reference evidence="2" key="1">
    <citation type="submission" date="2017-10" db="EMBL/GenBank/DDBJ databases">
        <authorList>
            <person name="Toshchakov S.V."/>
            <person name="Goeva M.A."/>
        </authorList>
    </citation>
    <scope>NUCLEOTIDE SEQUENCE [LARGE SCALE GENOMIC DNA]</scope>
    <source>
        <strain evidence="2">JR1/69-1-13</strain>
    </source>
</reference>
<dbReference type="Proteomes" id="UP000245048">
    <property type="component" value="Unassembled WGS sequence"/>
</dbReference>
<dbReference type="AlphaFoldDB" id="A0A2U1UXV9"/>
<dbReference type="EMBL" id="PDOA01000035">
    <property type="protein sequence ID" value="PWC26492.1"/>
    <property type="molecule type" value="Genomic_DNA"/>
</dbReference>
<comment type="caution">
    <text evidence="1">The sequence shown here is derived from an EMBL/GenBank/DDBJ whole genome shotgun (WGS) entry which is preliminary data.</text>
</comment>
<evidence type="ECO:0000313" key="1">
    <source>
        <dbReference type="EMBL" id="PWC26492.1"/>
    </source>
</evidence>